<dbReference type="Pfam" id="PF00150">
    <property type="entry name" value="Cellulase"/>
    <property type="match status" value="1"/>
</dbReference>
<feature type="domain" description="Glycoside hydrolase family 5" evidence="4">
    <location>
        <begin position="67"/>
        <end position="467"/>
    </location>
</feature>
<dbReference type="SUPFAM" id="SSF51445">
    <property type="entry name" value="(Trans)glycosidases"/>
    <property type="match status" value="1"/>
</dbReference>
<dbReference type="GO" id="GO:0000272">
    <property type="term" value="P:polysaccharide catabolic process"/>
    <property type="evidence" value="ECO:0007669"/>
    <property type="project" value="InterPro"/>
</dbReference>
<dbReference type="InterPro" id="IPR018087">
    <property type="entry name" value="Glyco_hydro_5_CS"/>
</dbReference>
<organism evidence="5 6">
    <name type="scientific">Natrinema salsiterrestre</name>
    <dbReference type="NCBI Taxonomy" id="2950540"/>
    <lineage>
        <taxon>Archaea</taxon>
        <taxon>Methanobacteriati</taxon>
        <taxon>Methanobacteriota</taxon>
        <taxon>Stenosarchaea group</taxon>
        <taxon>Halobacteria</taxon>
        <taxon>Halobacteriales</taxon>
        <taxon>Natrialbaceae</taxon>
        <taxon>Natrinema</taxon>
    </lineage>
</organism>
<keyword evidence="1 5" id="KW-0378">Hydrolase</keyword>
<comment type="caution">
    <text evidence="5">The sequence shown here is derived from an EMBL/GenBank/DDBJ whole genome shotgun (WGS) entry which is preliminary data.</text>
</comment>
<evidence type="ECO:0000256" key="2">
    <source>
        <dbReference type="ARBA" id="ARBA00023295"/>
    </source>
</evidence>
<gene>
    <name evidence="5" type="ORF">NDI89_17025</name>
</gene>
<dbReference type="Gene3D" id="3.20.20.80">
    <property type="entry name" value="Glycosidases"/>
    <property type="match status" value="1"/>
</dbReference>
<evidence type="ECO:0000313" key="5">
    <source>
        <dbReference type="EMBL" id="MDF9747292.1"/>
    </source>
</evidence>
<sequence>MSKNTDQTDSAAQSNRGGRGVSTSRRTILKATGTSVVALGGLGSVTSSAVAQEIDLPPLARDGNEIVDPSGEEVRLRGVNIADPGEQSRTWRGQTAPETFELATNEAEGWYTNVVRVPVMPSFLAAGTKNAKPSEMPHGDDWGPALPGQFDRDDVKWYCRTFLDELVELGAQRGAYVMIDYHRHYPVFHQEDHKNHGVDPNVWQCSSDGGEDWRHPEVCGERGVLWHGEDQVDEIWDLIHEQNILEAYDLEEDDIYLEPPEISNALDEELHMFWEIVASRYAGDDHVIFDVYNEPTGPYGGDWGGPQRQAGELSAPAEAPGDGDASNYDVSHEDMKAWYDLWVDRAQPWVDTVEENADGQLITIGSPRWSQYTYWAPHNEFDAENMCYTAHVYTQDGLRPLSKYFGQPSEYVPIFFSEFGWIEGGGMHVDTPWMDCSGKHDGDCQPYIREYEEFIANYDVHPLAWCFDHTYEPNMFEHGTPGLNDGAKGADDWMNHLNDETPGVWWHELNQEMADDYDDFAPGDDPYPDADNGENDLHIGPGDITGDPYPDDGGDGNETVPVGEYEARDPDGDGRYEDVNGDNETTHGDVNALFENRNADGVRNNPEKFDFDGNGRFGFSDILELLEEI</sequence>
<evidence type="ECO:0000256" key="3">
    <source>
        <dbReference type="SAM" id="MobiDB-lite"/>
    </source>
</evidence>
<dbReference type="Proteomes" id="UP001154061">
    <property type="component" value="Unassembled WGS sequence"/>
</dbReference>
<feature type="region of interest" description="Disordered" evidence="3">
    <location>
        <begin position="1"/>
        <end position="27"/>
    </location>
</feature>
<dbReference type="PROSITE" id="PS00659">
    <property type="entry name" value="GLYCOSYL_HYDROL_F5"/>
    <property type="match status" value="1"/>
</dbReference>
<dbReference type="InterPro" id="IPR001547">
    <property type="entry name" value="Glyco_hydro_5"/>
</dbReference>
<dbReference type="PROSITE" id="PS51318">
    <property type="entry name" value="TAT"/>
    <property type="match status" value="1"/>
</dbReference>
<proteinExistence type="predicted"/>
<dbReference type="GO" id="GO:0004553">
    <property type="term" value="F:hydrolase activity, hydrolyzing O-glycosyl compounds"/>
    <property type="evidence" value="ECO:0007669"/>
    <property type="project" value="InterPro"/>
</dbReference>
<evidence type="ECO:0000259" key="4">
    <source>
        <dbReference type="Pfam" id="PF00150"/>
    </source>
</evidence>
<dbReference type="InterPro" id="IPR017853">
    <property type="entry name" value="GH"/>
</dbReference>
<feature type="compositionally biased region" description="Acidic residues" evidence="3">
    <location>
        <begin position="522"/>
        <end position="534"/>
    </location>
</feature>
<feature type="region of interest" description="Disordered" evidence="3">
    <location>
        <begin position="522"/>
        <end position="587"/>
    </location>
</feature>
<feature type="compositionally biased region" description="Polar residues" evidence="3">
    <location>
        <begin position="1"/>
        <end position="15"/>
    </location>
</feature>
<dbReference type="RefSeq" id="WP_277523177.1">
    <property type="nucleotide sequence ID" value="NZ_JAMQOT010000006.1"/>
</dbReference>
<keyword evidence="2" id="KW-0326">Glycosidase</keyword>
<keyword evidence="6" id="KW-1185">Reference proteome</keyword>
<accession>A0A9Q4L468</accession>
<feature type="compositionally biased region" description="Basic and acidic residues" evidence="3">
    <location>
        <begin position="565"/>
        <end position="578"/>
    </location>
</feature>
<protein>
    <submittedName>
        <fullName evidence="5">Glycoside hydrolase family 5 protein</fullName>
    </submittedName>
</protein>
<dbReference type="InterPro" id="IPR006311">
    <property type="entry name" value="TAT_signal"/>
</dbReference>
<dbReference type="EMBL" id="JAMQOT010000006">
    <property type="protein sequence ID" value="MDF9747292.1"/>
    <property type="molecule type" value="Genomic_DNA"/>
</dbReference>
<evidence type="ECO:0000313" key="6">
    <source>
        <dbReference type="Proteomes" id="UP001154061"/>
    </source>
</evidence>
<name>A0A9Q4L468_9EURY</name>
<feature type="region of interest" description="Disordered" evidence="3">
    <location>
        <begin position="299"/>
        <end position="327"/>
    </location>
</feature>
<dbReference type="AlphaFoldDB" id="A0A9Q4L468"/>
<reference evidence="5" key="1">
    <citation type="submission" date="2022-06" db="EMBL/GenBank/DDBJ databases">
        <title>Natrinema sp. a new haloarchaeum isolate from saline soil.</title>
        <authorList>
            <person name="Strakova D."/>
            <person name="Galisteo C."/>
            <person name="Sanchez-Porro C."/>
            <person name="Ventosa A."/>
        </authorList>
    </citation>
    <scope>NUCLEOTIDE SEQUENCE</scope>
    <source>
        <strain evidence="5">S1CR25-10</strain>
    </source>
</reference>
<evidence type="ECO:0000256" key="1">
    <source>
        <dbReference type="ARBA" id="ARBA00022801"/>
    </source>
</evidence>